<dbReference type="EMBL" id="LUUK01000033">
    <property type="protein sequence ID" value="OAI26034.1"/>
    <property type="molecule type" value="Genomic_DNA"/>
</dbReference>
<feature type="chain" id="PRO_5008070014" description="Porin" evidence="1">
    <location>
        <begin position="35"/>
        <end position="377"/>
    </location>
</feature>
<dbReference type="AlphaFoldDB" id="A0A177P833"/>
<name>A0A177P833_9GAMM</name>
<dbReference type="STRING" id="702114.A1355_19375"/>
<evidence type="ECO:0000313" key="3">
    <source>
        <dbReference type="Proteomes" id="UP000077628"/>
    </source>
</evidence>
<reference evidence="3" key="1">
    <citation type="submission" date="2016-03" db="EMBL/GenBank/DDBJ databases">
        <authorList>
            <person name="Heylen K."/>
            <person name="De Vos P."/>
            <person name="Vekeman B."/>
        </authorList>
    </citation>
    <scope>NUCLEOTIDE SEQUENCE [LARGE SCALE GENOMIC DNA]</scope>
    <source>
        <strain evidence="3">R-45383</strain>
    </source>
</reference>
<dbReference type="Proteomes" id="UP000077628">
    <property type="component" value="Unassembled WGS sequence"/>
</dbReference>
<keyword evidence="3" id="KW-1185">Reference proteome</keyword>
<evidence type="ECO:0008006" key="4">
    <source>
        <dbReference type="Google" id="ProtNLM"/>
    </source>
</evidence>
<accession>A0A177P833</accession>
<evidence type="ECO:0000313" key="2">
    <source>
        <dbReference type="EMBL" id="OAI26034.1"/>
    </source>
</evidence>
<keyword evidence="1" id="KW-0732">Signal</keyword>
<sequence>MRNRSFITRIRLAWCYTGLLLLAGPSGFPQTARAAGHSHAEQLAIPDSSDFRGEMLLFPAVTVIDRYDQGPKKKPANSEVIPEMNFFYTADYQQFRFLGEWLVSTKTHNLERIQFGLHLGESSLWLGRFHNPIGYWNMQYHHGAFLQNTASRPGIMAFETQGGVIPNHLTGLFWEGVHQFDEAGLYYSVGAGAGPYLKRGLSAFNVIEPGGSHRPGATFRLGYQPVSFGVNEFGISGAYTEIPSDLNDVREVKQFVAGAYANWQQDSVHLLSEVVYANSRLEHDAGLRNGGSFFNAYAQAEWAFADDWTLIGRIEGTRGGQNDPYLALFPRYVRDRLLGGLRYRVNSNMALKVEASQDHIRDDRYGQVMFQWSAVFP</sequence>
<protein>
    <recommendedName>
        <fullName evidence="4">Porin</fullName>
    </recommendedName>
</protein>
<dbReference type="OrthoDB" id="5571598at2"/>
<evidence type="ECO:0000256" key="1">
    <source>
        <dbReference type="SAM" id="SignalP"/>
    </source>
</evidence>
<comment type="caution">
    <text evidence="2">The sequence shown here is derived from an EMBL/GenBank/DDBJ whole genome shotgun (WGS) entry which is preliminary data.</text>
</comment>
<dbReference type="RefSeq" id="WP_064024933.1">
    <property type="nucleotide sequence ID" value="NZ_LUUK01000033.1"/>
</dbReference>
<proteinExistence type="predicted"/>
<gene>
    <name evidence="2" type="ORF">A1355_19375</name>
</gene>
<organism evidence="2 3">
    <name type="scientific">Methylomonas koyamae</name>
    <dbReference type="NCBI Taxonomy" id="702114"/>
    <lineage>
        <taxon>Bacteria</taxon>
        <taxon>Pseudomonadati</taxon>
        <taxon>Pseudomonadota</taxon>
        <taxon>Gammaproteobacteria</taxon>
        <taxon>Methylococcales</taxon>
        <taxon>Methylococcaceae</taxon>
        <taxon>Methylomonas</taxon>
    </lineage>
</organism>
<dbReference type="SUPFAM" id="SSF56935">
    <property type="entry name" value="Porins"/>
    <property type="match status" value="1"/>
</dbReference>
<feature type="signal peptide" evidence="1">
    <location>
        <begin position="1"/>
        <end position="34"/>
    </location>
</feature>